<comment type="caution">
    <text evidence="1">The sequence shown here is derived from an EMBL/GenBank/DDBJ whole genome shotgun (WGS) entry which is preliminary data.</text>
</comment>
<organism evidence="1 2">
    <name type="scientific">Gossypium arboreum</name>
    <name type="common">Tree cotton</name>
    <name type="synonym">Gossypium nanking</name>
    <dbReference type="NCBI Taxonomy" id="29729"/>
    <lineage>
        <taxon>Eukaryota</taxon>
        <taxon>Viridiplantae</taxon>
        <taxon>Streptophyta</taxon>
        <taxon>Embryophyta</taxon>
        <taxon>Tracheophyta</taxon>
        <taxon>Spermatophyta</taxon>
        <taxon>Magnoliopsida</taxon>
        <taxon>eudicotyledons</taxon>
        <taxon>Gunneridae</taxon>
        <taxon>Pentapetalae</taxon>
        <taxon>rosids</taxon>
        <taxon>malvids</taxon>
        <taxon>Malvales</taxon>
        <taxon>Malvaceae</taxon>
        <taxon>Malvoideae</taxon>
        <taxon>Gossypium</taxon>
    </lineage>
</organism>
<name>A0ABR0MWJ9_GOSAR</name>
<accession>A0ABR0MWJ9</accession>
<proteinExistence type="predicted"/>
<gene>
    <name evidence="1" type="ORF">PVK06_045421</name>
</gene>
<evidence type="ECO:0000313" key="1">
    <source>
        <dbReference type="EMBL" id="KAK5777454.1"/>
    </source>
</evidence>
<sequence length="124" mass="14320">MRLLIDPKVTNSSSTAIISANINSIHMLNGTNFNEWKRHLLIVFGCMNINIAPREELLIPLIAENTPYVKRDFERWDRSNCISLMITKYNISKAFRGKESKKITKAKVSLTKLRNVLLKMIMLK</sequence>
<evidence type="ECO:0008006" key="3">
    <source>
        <dbReference type="Google" id="ProtNLM"/>
    </source>
</evidence>
<reference evidence="1 2" key="1">
    <citation type="submission" date="2023-03" db="EMBL/GenBank/DDBJ databases">
        <title>WGS of Gossypium arboreum.</title>
        <authorList>
            <person name="Yu D."/>
        </authorList>
    </citation>
    <scope>NUCLEOTIDE SEQUENCE [LARGE SCALE GENOMIC DNA]</scope>
    <source>
        <tissue evidence="1">Leaf</tissue>
    </source>
</reference>
<keyword evidence="2" id="KW-1185">Reference proteome</keyword>
<protein>
    <recommendedName>
        <fullName evidence="3">Retrotransposon Copia-like N-terminal domain-containing protein</fullName>
    </recommendedName>
</protein>
<evidence type="ECO:0000313" key="2">
    <source>
        <dbReference type="Proteomes" id="UP001358586"/>
    </source>
</evidence>
<dbReference type="Proteomes" id="UP001358586">
    <property type="component" value="Chromosome 12"/>
</dbReference>
<dbReference type="EMBL" id="JARKNE010000012">
    <property type="protein sequence ID" value="KAK5777454.1"/>
    <property type="molecule type" value="Genomic_DNA"/>
</dbReference>